<protein>
    <submittedName>
        <fullName evidence="1">Uncharacterized protein</fullName>
    </submittedName>
</protein>
<comment type="caution">
    <text evidence="1">The sequence shown here is derived from an EMBL/GenBank/DDBJ whole genome shotgun (WGS) entry which is preliminary data.</text>
</comment>
<name>A0A1V4HJV9_9BACL</name>
<evidence type="ECO:0000313" key="1">
    <source>
        <dbReference type="EMBL" id="OPH57540.1"/>
    </source>
</evidence>
<accession>A0A1V4HJV9</accession>
<sequence length="66" mass="7802">MKPYVDGMLVPGIRVLESKVLGFSNKSLQKCRYFLLKRTKIRIFLQLCRLFKVFDPKSQKRPQKDA</sequence>
<dbReference type="Proteomes" id="UP000190626">
    <property type="component" value="Unassembled WGS sequence"/>
</dbReference>
<gene>
    <name evidence="1" type="ORF">BC351_03165</name>
</gene>
<evidence type="ECO:0000313" key="2">
    <source>
        <dbReference type="Proteomes" id="UP000190626"/>
    </source>
</evidence>
<proteinExistence type="predicted"/>
<keyword evidence="2" id="KW-1185">Reference proteome</keyword>
<dbReference type="EMBL" id="MBTG01000012">
    <property type="protein sequence ID" value="OPH57540.1"/>
    <property type="molecule type" value="Genomic_DNA"/>
</dbReference>
<dbReference type="AlphaFoldDB" id="A0A1V4HJV9"/>
<reference evidence="2" key="1">
    <citation type="submission" date="2016-07" db="EMBL/GenBank/DDBJ databases">
        <authorList>
            <person name="Florea S."/>
            <person name="Webb J.S."/>
            <person name="Jaromczyk J."/>
            <person name="Schardl C.L."/>
        </authorList>
    </citation>
    <scope>NUCLEOTIDE SEQUENCE [LARGE SCALE GENOMIC DNA]</scope>
    <source>
        <strain evidence="2">CY1</strain>
    </source>
</reference>
<organism evidence="1 2">
    <name type="scientific">Paenibacillus ferrarius</name>
    <dbReference type="NCBI Taxonomy" id="1469647"/>
    <lineage>
        <taxon>Bacteria</taxon>
        <taxon>Bacillati</taxon>
        <taxon>Bacillota</taxon>
        <taxon>Bacilli</taxon>
        <taxon>Bacillales</taxon>
        <taxon>Paenibacillaceae</taxon>
        <taxon>Paenibacillus</taxon>
    </lineage>
</organism>